<reference evidence="1 3" key="2">
    <citation type="journal article" date="2015" name="MBio">
        <title>Genome sequence of the Drosophila melanogaster male-killing Spiroplasma strain MSRO endosymbiont.</title>
        <authorList>
            <person name="Paredes J.C."/>
            <person name="Herren J.K."/>
            <person name="Schupfer F."/>
            <person name="Marin R."/>
            <person name="Claverol S."/>
            <person name="Kuo C.H."/>
            <person name="Lemaitre B."/>
            <person name="Beven L."/>
        </authorList>
    </citation>
    <scope>NUCLEOTIDE SEQUENCE [LARGE SCALE GENOMIC DNA]</scope>
    <source>
        <strain evidence="1 3">MSRO</strain>
    </source>
</reference>
<reference evidence="1" key="1">
    <citation type="submission" date="2014-10" db="EMBL/GenBank/DDBJ databases">
        <authorList>
            <person name="Seo M.-J."/>
            <person name="Seok Y.J."/>
            <person name="Cha I.-T."/>
        </authorList>
    </citation>
    <scope>NUCLEOTIDE SEQUENCE</scope>
    <source>
        <strain evidence="1">MSRO</strain>
    </source>
</reference>
<accession>A0A2P6FBS3</accession>
<dbReference type="EMBL" id="JTLV02000001">
    <property type="protein sequence ID" value="PQM30890.1"/>
    <property type="molecule type" value="Genomic_DNA"/>
</dbReference>
<keyword evidence="3" id="KW-1185">Reference proteome</keyword>
<dbReference type="STRING" id="2138.SMSRO_v1c06520"/>
<comment type="caution">
    <text evidence="1">The sequence shown here is derived from an EMBL/GenBank/DDBJ whole genome shotgun (WGS) entry which is preliminary data.</text>
</comment>
<dbReference type="EMBL" id="RAHC01000002">
    <property type="protein sequence ID" value="RUP77610.1"/>
    <property type="molecule type" value="Genomic_DNA"/>
</dbReference>
<dbReference type="Proteomes" id="UP000031565">
    <property type="component" value="Unassembled WGS sequence"/>
</dbReference>
<sequence>MPLYYAEHILKSKQPKLKAPLTATEIDAIVKSFKHLVCKIKKDAVIIKHEKFGYELFRSKADDKYWSYAVTFTEPIDPIKPIYKHHWIGNAFIGYGYDTLAETIDRTFKMMEQGPTSQTNFRDYLDSWDEEKDRIFLTWEEKEWTFEKYLQFQRWYKKNKIKIMAKQVGVKDAEDYNKENNHENKRTGLSVLLGKMQDPPKRPRAMAVAIRETGETKKQWDDPKTKKYLVGFMYVN</sequence>
<reference evidence="2 4" key="4">
    <citation type="journal article" date="2019" name="Genome Biol. Evol.">
        <title>Toxin and genome evolution in a Drosophila defensive symbiosis.</title>
        <authorList>
            <person name="Ballinger M.J."/>
            <person name="Gawryluk R.M."/>
            <person name="Perlman S.J."/>
        </authorList>
    </citation>
    <scope>NUCLEOTIDE SEQUENCE [LARGE SCALE GENOMIC DNA]</scope>
    <source>
        <strain evidence="4">sNeo</strain>
        <strain evidence="2">SNeo</strain>
    </source>
</reference>
<dbReference type="AlphaFoldDB" id="A0A2P6FBS3"/>
<name>A0A2P6FBS3_9MOLU</name>
<evidence type="ECO:0000313" key="1">
    <source>
        <dbReference type="EMBL" id="PQM30890.1"/>
    </source>
</evidence>
<proteinExistence type="predicted"/>
<evidence type="ECO:0000313" key="2">
    <source>
        <dbReference type="EMBL" id="RUP77610.1"/>
    </source>
</evidence>
<dbReference type="OrthoDB" id="389900at2"/>
<evidence type="ECO:0000313" key="3">
    <source>
        <dbReference type="Proteomes" id="UP000031565"/>
    </source>
</evidence>
<evidence type="ECO:0000313" key="4">
    <source>
        <dbReference type="Proteomes" id="UP000274545"/>
    </source>
</evidence>
<dbReference type="Proteomes" id="UP000274545">
    <property type="component" value="Unassembled WGS sequence"/>
</dbReference>
<reference evidence="1" key="3">
    <citation type="submission" date="2017-11" db="EMBL/GenBank/DDBJ databases">
        <title>Cell-free culture of the endosymbiotic bacteria Spiroplasma poulsonii highlights bacterial genes involved in host-symbiont interactions.</title>
        <authorList>
            <person name="Masson F."/>
            <person name="Calderon Copete S.P."/>
            <person name="Schupfer F."/>
            <person name="Garcia-Arraez G."/>
            <person name="Lemaitre B."/>
        </authorList>
    </citation>
    <scope>NUCLEOTIDE SEQUENCE</scope>
    <source>
        <strain evidence="1">MSRO</strain>
    </source>
</reference>
<dbReference type="RefSeq" id="WP_040093066.1">
    <property type="nucleotide sequence ID" value="NZ_CM020866.1"/>
</dbReference>
<protein>
    <submittedName>
        <fullName evidence="1">Uncharacterized protein</fullName>
    </submittedName>
</protein>
<gene>
    <name evidence="2" type="ORF">D6D54_03495</name>
    <name evidence="1" type="ORF">SMSRO_SF006820</name>
</gene>
<organism evidence="1 3">
    <name type="scientific">Spiroplasma poulsonii</name>
    <dbReference type="NCBI Taxonomy" id="2138"/>
    <lineage>
        <taxon>Bacteria</taxon>
        <taxon>Bacillati</taxon>
        <taxon>Mycoplasmatota</taxon>
        <taxon>Mollicutes</taxon>
        <taxon>Entomoplasmatales</taxon>
        <taxon>Spiroplasmataceae</taxon>
        <taxon>Spiroplasma</taxon>
    </lineage>
</organism>